<evidence type="ECO:0000313" key="2">
    <source>
        <dbReference type="Proteomes" id="UP000467700"/>
    </source>
</evidence>
<keyword evidence="2" id="KW-1185">Reference proteome</keyword>
<protein>
    <submittedName>
        <fullName evidence="1">Uncharacterized protein</fullName>
    </submittedName>
</protein>
<accession>A0A8S0W4V0</accession>
<proteinExistence type="predicted"/>
<name>A0A8S0W4V0_CYCAE</name>
<evidence type="ECO:0000313" key="1">
    <source>
        <dbReference type="EMBL" id="CAA7270625.1"/>
    </source>
</evidence>
<gene>
    <name evidence="1" type="ORF">AAE3_LOCUS12845</name>
</gene>
<dbReference type="Proteomes" id="UP000467700">
    <property type="component" value="Unassembled WGS sequence"/>
</dbReference>
<dbReference type="AlphaFoldDB" id="A0A8S0W4V0"/>
<sequence length="111" mass="12408">MNNGMRLPSSYRQADDSLKTSANDLRTLLESSLPRNLLEDLFPLNRYSYWEDGRDGSLSGHWACSDHLYLGSTCQISVIVDIAFHRATASSSHPSSSSLNDNYTPLHIFLS</sequence>
<organism evidence="1 2">
    <name type="scientific">Cyclocybe aegerita</name>
    <name type="common">Black poplar mushroom</name>
    <name type="synonym">Agrocybe aegerita</name>
    <dbReference type="NCBI Taxonomy" id="1973307"/>
    <lineage>
        <taxon>Eukaryota</taxon>
        <taxon>Fungi</taxon>
        <taxon>Dikarya</taxon>
        <taxon>Basidiomycota</taxon>
        <taxon>Agaricomycotina</taxon>
        <taxon>Agaricomycetes</taxon>
        <taxon>Agaricomycetidae</taxon>
        <taxon>Agaricales</taxon>
        <taxon>Agaricineae</taxon>
        <taxon>Bolbitiaceae</taxon>
        <taxon>Cyclocybe</taxon>
    </lineage>
</organism>
<dbReference type="EMBL" id="CACVBS010000092">
    <property type="protein sequence ID" value="CAA7270625.1"/>
    <property type="molecule type" value="Genomic_DNA"/>
</dbReference>
<reference evidence="1 2" key="1">
    <citation type="submission" date="2020-01" db="EMBL/GenBank/DDBJ databases">
        <authorList>
            <person name="Gupta K D."/>
        </authorList>
    </citation>
    <scope>NUCLEOTIDE SEQUENCE [LARGE SCALE GENOMIC DNA]</scope>
</reference>
<comment type="caution">
    <text evidence="1">The sequence shown here is derived from an EMBL/GenBank/DDBJ whole genome shotgun (WGS) entry which is preliminary data.</text>
</comment>